<evidence type="ECO:0000259" key="5">
    <source>
        <dbReference type="PROSITE" id="PS51078"/>
    </source>
</evidence>
<dbReference type="Gene3D" id="3.30.450.40">
    <property type="match status" value="1"/>
</dbReference>
<feature type="domain" description="HTH iclR-type" evidence="4">
    <location>
        <begin position="10"/>
        <end position="76"/>
    </location>
</feature>
<dbReference type="InterPro" id="IPR036390">
    <property type="entry name" value="WH_DNA-bd_sf"/>
</dbReference>
<dbReference type="Proteomes" id="UP000295008">
    <property type="component" value="Unassembled WGS sequence"/>
</dbReference>
<name>A0A4R1S9V3_HYDET</name>
<dbReference type="SMART" id="SM00346">
    <property type="entry name" value="HTH_ICLR"/>
    <property type="match status" value="1"/>
</dbReference>
<organism evidence="6 7">
    <name type="scientific">Hydrogenispora ethanolica</name>
    <dbReference type="NCBI Taxonomy" id="1082276"/>
    <lineage>
        <taxon>Bacteria</taxon>
        <taxon>Bacillati</taxon>
        <taxon>Bacillota</taxon>
        <taxon>Hydrogenispora</taxon>
    </lineage>
</organism>
<dbReference type="InterPro" id="IPR014757">
    <property type="entry name" value="Tscrpt_reg_IclR_C"/>
</dbReference>
<reference evidence="6 7" key="1">
    <citation type="submission" date="2019-03" db="EMBL/GenBank/DDBJ databases">
        <title>Genomic Encyclopedia of Type Strains, Phase IV (KMG-IV): sequencing the most valuable type-strain genomes for metagenomic binning, comparative biology and taxonomic classification.</title>
        <authorList>
            <person name="Goeker M."/>
        </authorList>
    </citation>
    <scope>NUCLEOTIDE SEQUENCE [LARGE SCALE GENOMIC DNA]</scope>
    <source>
        <strain evidence="6 7">LX-B</strain>
    </source>
</reference>
<evidence type="ECO:0000313" key="7">
    <source>
        <dbReference type="Proteomes" id="UP000295008"/>
    </source>
</evidence>
<keyword evidence="3" id="KW-0804">Transcription</keyword>
<dbReference type="PROSITE" id="PS51077">
    <property type="entry name" value="HTH_ICLR"/>
    <property type="match status" value="1"/>
</dbReference>
<dbReference type="Gene3D" id="1.10.10.10">
    <property type="entry name" value="Winged helix-like DNA-binding domain superfamily/Winged helix DNA-binding domain"/>
    <property type="match status" value="1"/>
</dbReference>
<evidence type="ECO:0000259" key="4">
    <source>
        <dbReference type="PROSITE" id="PS51077"/>
    </source>
</evidence>
<evidence type="ECO:0000313" key="6">
    <source>
        <dbReference type="EMBL" id="TCL76273.1"/>
    </source>
</evidence>
<keyword evidence="1" id="KW-0805">Transcription regulation</keyword>
<dbReference type="GO" id="GO:0045892">
    <property type="term" value="P:negative regulation of DNA-templated transcription"/>
    <property type="evidence" value="ECO:0007669"/>
    <property type="project" value="TreeGrafter"/>
</dbReference>
<keyword evidence="7" id="KW-1185">Reference proteome</keyword>
<dbReference type="GO" id="GO:0003677">
    <property type="term" value="F:DNA binding"/>
    <property type="evidence" value="ECO:0007669"/>
    <property type="project" value="UniProtKB-KW"/>
</dbReference>
<dbReference type="AlphaFoldDB" id="A0A4R1S9V3"/>
<gene>
    <name evidence="6" type="ORF">EDC14_100226</name>
</gene>
<comment type="caution">
    <text evidence="6">The sequence shown here is derived from an EMBL/GenBank/DDBJ whole genome shotgun (WGS) entry which is preliminary data.</text>
</comment>
<sequence>MAHSSKANTSGTVQKALRALQIISDHCRDSGRYGLNLKEIAEAAGFDPATTYRYLQSLEEYGLIQKDDKNRYKLGLKIVELYHVFDNSNELRQIAYDHMVVLSKETQETVFLGVLDGLEVSYIERVDSPLPVRPFTQIGGRNRLYSTGLGKALLAFAEPDVQAAVLGGELERMTETTITDPEKLAIEMRKTVERGFSIDNMENEEQIRCVGAPIHNSAGKLCGALSISGPGFRVSIDRLLTDLGPKVKATAEQISKAMGYRQV</sequence>
<evidence type="ECO:0000256" key="2">
    <source>
        <dbReference type="ARBA" id="ARBA00023125"/>
    </source>
</evidence>
<dbReference type="InterPro" id="IPR050707">
    <property type="entry name" value="HTH_MetabolicPath_Reg"/>
</dbReference>
<dbReference type="InterPro" id="IPR005471">
    <property type="entry name" value="Tscrpt_reg_IclR_N"/>
</dbReference>
<dbReference type="InterPro" id="IPR036388">
    <property type="entry name" value="WH-like_DNA-bd_sf"/>
</dbReference>
<dbReference type="SUPFAM" id="SSF46785">
    <property type="entry name" value="Winged helix' DNA-binding domain"/>
    <property type="match status" value="1"/>
</dbReference>
<dbReference type="EMBL" id="SLUN01000002">
    <property type="protein sequence ID" value="TCL76273.1"/>
    <property type="molecule type" value="Genomic_DNA"/>
</dbReference>
<dbReference type="PANTHER" id="PTHR30136:SF24">
    <property type="entry name" value="HTH-TYPE TRANSCRIPTIONAL REPRESSOR ALLR"/>
    <property type="match status" value="1"/>
</dbReference>
<dbReference type="OrthoDB" id="9791752at2"/>
<proteinExistence type="predicted"/>
<dbReference type="Pfam" id="PF01614">
    <property type="entry name" value="IclR_C"/>
    <property type="match status" value="1"/>
</dbReference>
<dbReference type="PROSITE" id="PS51078">
    <property type="entry name" value="ICLR_ED"/>
    <property type="match status" value="1"/>
</dbReference>
<dbReference type="GO" id="GO:0003700">
    <property type="term" value="F:DNA-binding transcription factor activity"/>
    <property type="evidence" value="ECO:0007669"/>
    <property type="project" value="TreeGrafter"/>
</dbReference>
<keyword evidence="2" id="KW-0238">DNA-binding</keyword>
<dbReference type="PANTHER" id="PTHR30136">
    <property type="entry name" value="HELIX-TURN-HELIX TRANSCRIPTIONAL REGULATOR, ICLR FAMILY"/>
    <property type="match status" value="1"/>
</dbReference>
<protein>
    <submittedName>
        <fullName evidence="6">IclR family transcriptional regulator</fullName>
    </submittedName>
</protein>
<dbReference type="InterPro" id="IPR029016">
    <property type="entry name" value="GAF-like_dom_sf"/>
</dbReference>
<dbReference type="SUPFAM" id="SSF55781">
    <property type="entry name" value="GAF domain-like"/>
    <property type="match status" value="1"/>
</dbReference>
<dbReference type="Pfam" id="PF09339">
    <property type="entry name" value="HTH_IclR"/>
    <property type="match status" value="1"/>
</dbReference>
<evidence type="ECO:0000256" key="1">
    <source>
        <dbReference type="ARBA" id="ARBA00023015"/>
    </source>
</evidence>
<accession>A0A4R1S9V3</accession>
<feature type="domain" description="IclR-ED" evidence="5">
    <location>
        <begin position="77"/>
        <end position="260"/>
    </location>
</feature>
<dbReference type="RefSeq" id="WP_132012465.1">
    <property type="nucleotide sequence ID" value="NZ_SLUN01000002.1"/>
</dbReference>
<evidence type="ECO:0000256" key="3">
    <source>
        <dbReference type="ARBA" id="ARBA00023163"/>
    </source>
</evidence>